<feature type="compositionally biased region" description="Low complexity" evidence="2">
    <location>
        <begin position="441"/>
        <end position="465"/>
    </location>
</feature>
<feature type="compositionally biased region" description="Gly residues" evidence="2">
    <location>
        <begin position="350"/>
        <end position="366"/>
    </location>
</feature>
<evidence type="ECO:0000259" key="3">
    <source>
        <dbReference type="PROSITE" id="PS50102"/>
    </source>
</evidence>
<dbReference type="Proteomes" id="UP001438707">
    <property type="component" value="Unassembled WGS sequence"/>
</dbReference>
<dbReference type="PROSITE" id="PS50102">
    <property type="entry name" value="RRM"/>
    <property type="match status" value="1"/>
</dbReference>
<feature type="region of interest" description="Disordered" evidence="2">
    <location>
        <begin position="1"/>
        <end position="52"/>
    </location>
</feature>
<feature type="region of interest" description="Disordered" evidence="2">
    <location>
        <begin position="130"/>
        <end position="535"/>
    </location>
</feature>
<protein>
    <recommendedName>
        <fullName evidence="3">RRM domain-containing protein</fullName>
    </recommendedName>
</protein>
<feature type="compositionally biased region" description="Low complexity" evidence="2">
    <location>
        <begin position="479"/>
        <end position="488"/>
    </location>
</feature>
<organism evidence="4 5">
    <name type="scientific">Apatococcus lobatus</name>
    <dbReference type="NCBI Taxonomy" id="904363"/>
    <lineage>
        <taxon>Eukaryota</taxon>
        <taxon>Viridiplantae</taxon>
        <taxon>Chlorophyta</taxon>
        <taxon>core chlorophytes</taxon>
        <taxon>Trebouxiophyceae</taxon>
        <taxon>Chlorellales</taxon>
        <taxon>Chlorellaceae</taxon>
        <taxon>Apatococcus</taxon>
    </lineage>
</organism>
<dbReference type="SMART" id="SM00360">
    <property type="entry name" value="RRM"/>
    <property type="match status" value="1"/>
</dbReference>
<dbReference type="GO" id="GO:0003723">
    <property type="term" value="F:RNA binding"/>
    <property type="evidence" value="ECO:0007669"/>
    <property type="project" value="UniProtKB-UniRule"/>
</dbReference>
<evidence type="ECO:0000256" key="1">
    <source>
        <dbReference type="PROSITE-ProRule" id="PRU00176"/>
    </source>
</evidence>
<feature type="compositionally biased region" description="Polar residues" evidence="2">
    <location>
        <begin position="247"/>
        <end position="262"/>
    </location>
</feature>
<feature type="compositionally biased region" description="Pro residues" evidence="2">
    <location>
        <begin position="428"/>
        <end position="440"/>
    </location>
</feature>
<comment type="caution">
    <text evidence="4">The sequence shown here is derived from an EMBL/GenBank/DDBJ whole genome shotgun (WGS) entry which is preliminary data.</text>
</comment>
<gene>
    <name evidence="4" type="ORF">WJX74_002299</name>
</gene>
<feature type="compositionally biased region" description="Basic and acidic residues" evidence="2">
    <location>
        <begin position="234"/>
        <end position="246"/>
    </location>
</feature>
<evidence type="ECO:0000313" key="5">
    <source>
        <dbReference type="Proteomes" id="UP001438707"/>
    </source>
</evidence>
<reference evidence="4 5" key="1">
    <citation type="journal article" date="2024" name="Nat. Commun.">
        <title>Phylogenomics reveals the evolutionary origins of lichenization in chlorophyte algae.</title>
        <authorList>
            <person name="Puginier C."/>
            <person name="Libourel C."/>
            <person name="Otte J."/>
            <person name="Skaloud P."/>
            <person name="Haon M."/>
            <person name="Grisel S."/>
            <person name="Petersen M."/>
            <person name="Berrin J.G."/>
            <person name="Delaux P.M."/>
            <person name="Dal Grande F."/>
            <person name="Keller J."/>
        </authorList>
    </citation>
    <scope>NUCLEOTIDE SEQUENCE [LARGE SCALE GENOMIC DNA]</scope>
    <source>
        <strain evidence="4 5">SAG 2145</strain>
    </source>
</reference>
<dbReference type="Pfam" id="PF00076">
    <property type="entry name" value="RRM_1"/>
    <property type="match status" value="1"/>
</dbReference>
<feature type="domain" description="RRM" evidence="3">
    <location>
        <begin position="55"/>
        <end position="130"/>
    </location>
</feature>
<dbReference type="SUPFAM" id="SSF54928">
    <property type="entry name" value="RNA-binding domain, RBD"/>
    <property type="match status" value="1"/>
</dbReference>
<name>A0AAW1QIM6_9CHLO</name>
<dbReference type="AlphaFoldDB" id="A0AAW1QIM6"/>
<feature type="compositionally biased region" description="Basic and acidic residues" evidence="2">
    <location>
        <begin position="154"/>
        <end position="167"/>
    </location>
</feature>
<sequence length="535" mass="55638">MSSQVPDVGKVTNWADDVDESPVVSMAPPLPTERLPAAPQSQTAFDPDIPRRPPFKAYISNISYDIQPEHIQDLFQGLQIRDQQTITHRDTQRPKGVFVEFATASQLQDALSATGTVMLGRSIRVEVARPKEGSLSSARSGGFGSKNSGFSDYDTPRSRHGSDHLDRSFSGLSQASDRSLRGRDSFPSDSRERTGGPFDRRRPSGGAGEDGEGRWGGRGGNALSRTTSVSSNRSSEHAEGDTESSRNRSLTVQIDRTASGQPKANPFGSAKPVDAAAKLKELDERDAKRKAEEAAKRRAEWEATQEAEKLQQEGAAEPSQDGAAPQQRGGWSRRGSRSDSMQTRRPSHEGGNGPPGLQGRGSGPSGRGSQQPHGRGGRQPPANSWAGAAGGPQGNGQQQQSALLHPSGGSGPSGGPHLKRRPSHSPSVPAPVPAEGPPSVPEASPAAADPASAAAPAGAAAGAGSMDDDGFQRQGRGSGKAWGSSGKGDQAAVARPNAWAQNSPSVRAPPASAGGSDAEPPKLANAFGALNTSES</sequence>
<dbReference type="Gene3D" id="3.30.70.330">
    <property type="match status" value="1"/>
</dbReference>
<dbReference type="InterPro" id="IPR012677">
    <property type="entry name" value="Nucleotide-bd_a/b_plait_sf"/>
</dbReference>
<dbReference type="EMBL" id="JALJOS010000040">
    <property type="protein sequence ID" value="KAK9821158.1"/>
    <property type="molecule type" value="Genomic_DNA"/>
</dbReference>
<keyword evidence="5" id="KW-1185">Reference proteome</keyword>
<evidence type="ECO:0000313" key="4">
    <source>
        <dbReference type="EMBL" id="KAK9821158.1"/>
    </source>
</evidence>
<dbReference type="InterPro" id="IPR000504">
    <property type="entry name" value="RRM_dom"/>
</dbReference>
<evidence type="ECO:0000256" key="2">
    <source>
        <dbReference type="SAM" id="MobiDB-lite"/>
    </source>
</evidence>
<dbReference type="InterPro" id="IPR035979">
    <property type="entry name" value="RBD_domain_sf"/>
</dbReference>
<keyword evidence="1" id="KW-0694">RNA-binding</keyword>
<feature type="compositionally biased region" description="Basic and acidic residues" evidence="2">
    <location>
        <begin position="178"/>
        <end position="202"/>
    </location>
</feature>
<accession>A0AAW1QIM6</accession>
<feature type="compositionally biased region" description="Basic and acidic residues" evidence="2">
    <location>
        <begin position="277"/>
        <end position="311"/>
    </location>
</feature>
<proteinExistence type="predicted"/>
<feature type="compositionally biased region" description="Low complexity" evidence="2">
    <location>
        <begin position="224"/>
        <end position="233"/>
    </location>
</feature>